<comment type="caution">
    <text evidence="2">The sequence shown here is derived from an EMBL/GenBank/DDBJ whole genome shotgun (WGS) entry which is preliminary data.</text>
</comment>
<feature type="region of interest" description="Disordered" evidence="1">
    <location>
        <begin position="206"/>
        <end position="244"/>
    </location>
</feature>
<evidence type="ECO:0000256" key="1">
    <source>
        <dbReference type="SAM" id="MobiDB-lite"/>
    </source>
</evidence>
<feature type="compositionally biased region" description="Basic and acidic residues" evidence="1">
    <location>
        <begin position="215"/>
        <end position="224"/>
    </location>
</feature>
<accession>A0A8H3FG62</accession>
<dbReference type="OrthoDB" id="5395290at2759"/>
<dbReference type="Pfam" id="PF14441">
    <property type="entry name" value="OTT_1508_deam"/>
    <property type="match status" value="1"/>
</dbReference>
<organism evidence="2 3">
    <name type="scientific">Heterodermia speciosa</name>
    <dbReference type="NCBI Taxonomy" id="116794"/>
    <lineage>
        <taxon>Eukaryota</taxon>
        <taxon>Fungi</taxon>
        <taxon>Dikarya</taxon>
        <taxon>Ascomycota</taxon>
        <taxon>Pezizomycotina</taxon>
        <taxon>Lecanoromycetes</taxon>
        <taxon>OSLEUM clade</taxon>
        <taxon>Lecanoromycetidae</taxon>
        <taxon>Caliciales</taxon>
        <taxon>Physciaceae</taxon>
        <taxon>Heterodermia</taxon>
    </lineage>
</organism>
<name>A0A8H3FG62_9LECA</name>
<sequence>MAEIAFDLRERGFTDLEGIDQTLSDAFRRFSDYGTLVVELTSEIRRIQSLGINIEVNHIKAGQLPQTLSVKGPLVDALNKWSWTNKFPTVRDFEQVKEAYERAQGAHRARAPSSVEQAKFNKGIAKIGGSKSCCFWCKRWFELLNLRFAALGNPYSIIVRASHGKKTDSWLLPEFSKAKNPTQPPATLTTVEQQFVARLNSDSQSANEAIVSGRRRTDSRRLSDSETMSSAAKEVGWNPRRWGPKNKAGLTRPWHMKYSFA</sequence>
<reference evidence="2" key="1">
    <citation type="submission" date="2021-03" db="EMBL/GenBank/DDBJ databases">
        <authorList>
            <person name="Tagirdzhanova G."/>
        </authorList>
    </citation>
    <scope>NUCLEOTIDE SEQUENCE</scope>
</reference>
<dbReference type="Proteomes" id="UP000664521">
    <property type="component" value="Unassembled WGS sequence"/>
</dbReference>
<dbReference type="AlphaFoldDB" id="A0A8H3FG62"/>
<keyword evidence="3" id="KW-1185">Reference proteome</keyword>
<evidence type="ECO:0000313" key="3">
    <source>
        <dbReference type="Proteomes" id="UP000664521"/>
    </source>
</evidence>
<proteinExistence type="predicted"/>
<protein>
    <submittedName>
        <fullName evidence="2">Uncharacterized protein</fullName>
    </submittedName>
</protein>
<evidence type="ECO:0000313" key="2">
    <source>
        <dbReference type="EMBL" id="CAF9923971.1"/>
    </source>
</evidence>
<gene>
    <name evidence="2" type="ORF">HETSPECPRED_005478</name>
</gene>
<dbReference type="InterPro" id="IPR027796">
    <property type="entry name" value="OTT_1508_deam-like"/>
</dbReference>
<dbReference type="EMBL" id="CAJPDS010000034">
    <property type="protein sequence ID" value="CAF9923971.1"/>
    <property type="molecule type" value="Genomic_DNA"/>
</dbReference>